<proteinExistence type="predicted"/>
<keyword evidence="1" id="KW-0812">Transmembrane</keyword>
<evidence type="ECO:0000313" key="3">
    <source>
        <dbReference type="RefSeq" id="XP_017029158.1"/>
    </source>
</evidence>
<sequence>MENSTTTTVTALQWSAMESMVDLFGFEVISDRYDCGFFDIFASLVYLFIFLYAMAKLVLVSERYLGQHMLGCQDHLNEVRSMSREWENTLQLCEADKARLNGEVAILTEKNIQLEGVLAELRNWNLNMYKVNLMRSIQLKQTMPTVPSKIYITNAHFHVTRQVFLNEGQLSVRNVAGSGDVHSEEGIPNVWMMYLKMRKCYMGPIADRSLVAPPGDTLNPVLPVVMTTEQLAEMQGII</sequence>
<keyword evidence="1" id="KW-1133">Transmembrane helix</keyword>
<keyword evidence="2" id="KW-1185">Reference proteome</keyword>
<keyword evidence="1" id="KW-0472">Membrane</keyword>
<dbReference type="AlphaFoldDB" id="A0A6P4J3L2"/>
<dbReference type="Proteomes" id="UP001652661">
    <property type="component" value="Chromosome X"/>
</dbReference>
<protein>
    <submittedName>
        <fullName evidence="3">Uncharacterized protein</fullName>
    </submittedName>
</protein>
<name>A0A6P4J3L2_DROKI</name>
<dbReference type="RefSeq" id="XP_017029158.1">
    <property type="nucleotide sequence ID" value="XM_017173669.3"/>
</dbReference>
<feature type="transmembrane region" description="Helical" evidence="1">
    <location>
        <begin position="40"/>
        <end position="59"/>
    </location>
</feature>
<gene>
    <name evidence="3" type="primary">LOC108079361</name>
</gene>
<evidence type="ECO:0000313" key="2">
    <source>
        <dbReference type="Proteomes" id="UP001652661"/>
    </source>
</evidence>
<organism evidence="2 3">
    <name type="scientific">Drosophila kikkawai</name>
    <name type="common">Fruit fly</name>
    <dbReference type="NCBI Taxonomy" id="30033"/>
    <lineage>
        <taxon>Eukaryota</taxon>
        <taxon>Metazoa</taxon>
        <taxon>Ecdysozoa</taxon>
        <taxon>Arthropoda</taxon>
        <taxon>Hexapoda</taxon>
        <taxon>Insecta</taxon>
        <taxon>Pterygota</taxon>
        <taxon>Neoptera</taxon>
        <taxon>Endopterygota</taxon>
        <taxon>Diptera</taxon>
        <taxon>Brachycera</taxon>
        <taxon>Muscomorpha</taxon>
        <taxon>Ephydroidea</taxon>
        <taxon>Drosophilidae</taxon>
        <taxon>Drosophila</taxon>
        <taxon>Sophophora</taxon>
    </lineage>
</organism>
<evidence type="ECO:0000256" key="1">
    <source>
        <dbReference type="SAM" id="Phobius"/>
    </source>
</evidence>
<accession>A0A6P4J3L2</accession>
<dbReference type="GeneID" id="108079361"/>
<dbReference type="OrthoDB" id="7843724at2759"/>
<reference evidence="3" key="1">
    <citation type="submission" date="2025-08" db="UniProtKB">
        <authorList>
            <consortium name="RefSeq"/>
        </authorList>
    </citation>
    <scope>IDENTIFICATION</scope>
    <source>
        <strain evidence="3">14028-0561.14</strain>
        <tissue evidence="3">Whole fly</tissue>
    </source>
</reference>